<feature type="binding site" evidence="1">
    <location>
        <position position="285"/>
    </location>
    <ligand>
        <name>Zn(2+)</name>
        <dbReference type="ChEBI" id="CHEBI:29105"/>
    </ligand>
</feature>
<dbReference type="SUPFAM" id="SSF158745">
    <property type="entry name" value="LanC-like"/>
    <property type="match status" value="1"/>
</dbReference>
<accession>A0A8J5I6W5</accession>
<keyword evidence="1" id="KW-0862">Zinc</keyword>
<evidence type="ECO:0000256" key="1">
    <source>
        <dbReference type="PIRSR" id="PIRSR607822-1"/>
    </source>
</evidence>
<reference evidence="2 3" key="1">
    <citation type="submission" date="2020-08" db="EMBL/GenBank/DDBJ databases">
        <title>Plant Genome Project.</title>
        <authorList>
            <person name="Zhang R.-G."/>
        </authorList>
    </citation>
    <scope>NUCLEOTIDE SEQUENCE [LARGE SCALE GENOMIC DNA]</scope>
    <source>
        <tissue evidence="2">Rhizome</tissue>
    </source>
</reference>
<dbReference type="GO" id="GO:0046872">
    <property type="term" value="F:metal ion binding"/>
    <property type="evidence" value="ECO:0007669"/>
    <property type="project" value="UniProtKB-KW"/>
</dbReference>
<protein>
    <recommendedName>
        <fullName evidence="4">LanC-like protein</fullName>
    </recommendedName>
</protein>
<dbReference type="GO" id="GO:0005886">
    <property type="term" value="C:plasma membrane"/>
    <property type="evidence" value="ECO:0007669"/>
    <property type="project" value="TreeGrafter"/>
</dbReference>
<evidence type="ECO:0000313" key="2">
    <source>
        <dbReference type="EMBL" id="KAG6529672.1"/>
    </source>
</evidence>
<dbReference type="InterPro" id="IPR012341">
    <property type="entry name" value="6hp_glycosidase-like_sf"/>
</dbReference>
<gene>
    <name evidence="2" type="ORF">ZIOFF_011885</name>
</gene>
<keyword evidence="3" id="KW-1185">Reference proteome</keyword>
<keyword evidence="1" id="KW-0479">Metal-binding</keyword>
<dbReference type="AlphaFoldDB" id="A0A8J5I6W5"/>
<dbReference type="Pfam" id="PF05147">
    <property type="entry name" value="LANC_like"/>
    <property type="match status" value="1"/>
</dbReference>
<dbReference type="PANTHER" id="PTHR12736:SF7">
    <property type="entry name" value="LANC-LIKE PROTEIN 3"/>
    <property type="match status" value="1"/>
</dbReference>
<proteinExistence type="predicted"/>
<dbReference type="InterPro" id="IPR007822">
    <property type="entry name" value="LANC-like"/>
</dbReference>
<dbReference type="Proteomes" id="UP000734854">
    <property type="component" value="Unassembled WGS sequence"/>
</dbReference>
<organism evidence="2 3">
    <name type="scientific">Zingiber officinale</name>
    <name type="common">Ginger</name>
    <name type="synonym">Amomum zingiber</name>
    <dbReference type="NCBI Taxonomy" id="94328"/>
    <lineage>
        <taxon>Eukaryota</taxon>
        <taxon>Viridiplantae</taxon>
        <taxon>Streptophyta</taxon>
        <taxon>Embryophyta</taxon>
        <taxon>Tracheophyta</taxon>
        <taxon>Spermatophyta</taxon>
        <taxon>Magnoliopsida</taxon>
        <taxon>Liliopsida</taxon>
        <taxon>Zingiberales</taxon>
        <taxon>Zingiberaceae</taxon>
        <taxon>Zingiber</taxon>
    </lineage>
</organism>
<dbReference type="Gene3D" id="1.50.10.10">
    <property type="match status" value="1"/>
</dbReference>
<dbReference type="PANTHER" id="PTHR12736">
    <property type="entry name" value="LANC-LIKE PROTEIN"/>
    <property type="match status" value="1"/>
</dbReference>
<evidence type="ECO:0008006" key="4">
    <source>
        <dbReference type="Google" id="ProtNLM"/>
    </source>
</evidence>
<evidence type="ECO:0000313" key="3">
    <source>
        <dbReference type="Proteomes" id="UP000734854"/>
    </source>
</evidence>
<comment type="caution">
    <text evidence="2">The sequence shown here is derived from an EMBL/GenBank/DDBJ whole genome shotgun (WGS) entry which is preliminary data.</text>
</comment>
<dbReference type="GO" id="GO:0005975">
    <property type="term" value="P:carbohydrate metabolic process"/>
    <property type="evidence" value="ECO:0007669"/>
    <property type="project" value="InterPro"/>
</dbReference>
<dbReference type="PRINTS" id="PR01950">
    <property type="entry name" value="LANCSUPER"/>
</dbReference>
<dbReference type="EMBL" id="JACMSC010000003">
    <property type="protein sequence ID" value="KAG6529672.1"/>
    <property type="molecule type" value="Genomic_DNA"/>
</dbReference>
<name>A0A8J5I6W5_ZINOF</name>
<dbReference type="GO" id="GO:0031179">
    <property type="term" value="P:peptide modification"/>
    <property type="evidence" value="ECO:0007669"/>
    <property type="project" value="InterPro"/>
</dbReference>
<sequence length="303" mass="33477">MVGTQGSCLSAHDLLLRCSFHDLLKDTPSRVTPFATKLVPPVSGIVRVFEGKGRQKVTKIADIVEDDDYLLLRCRSEGTEEKEENPLHPILSDYSIASDHDEGSKRSYEADEKVQIIEDDTNDDDGSFAPSFSWKNKAVPGRVPTLATIGALVHGGDGHDWGRHPGGDRECYCDQDIKSGHVSTLCRSSYDDHGLRSVAKDMIRDGKRLASKSRCPLMYGWNNERYWGAAHGLAGIMHALMGVNLNKDDLKYVKGTLNYMINNRFISGNYPSIEGFNADCLVHWCHGAPGVALTLTKAAQIRE</sequence>